<name>A0A2A3M964_PSEDL</name>
<feature type="transmembrane region" description="Helical" evidence="1">
    <location>
        <begin position="32"/>
        <end position="54"/>
    </location>
</feature>
<dbReference type="EMBL" id="NTME01000005">
    <property type="protein sequence ID" value="PBJ96331.1"/>
    <property type="molecule type" value="Genomic_DNA"/>
</dbReference>
<dbReference type="Proteomes" id="UP000218102">
    <property type="component" value="Unassembled WGS sequence"/>
</dbReference>
<evidence type="ECO:0000256" key="1">
    <source>
        <dbReference type="SAM" id="Phobius"/>
    </source>
</evidence>
<dbReference type="AlphaFoldDB" id="A0A2A3M964"/>
<keyword evidence="1" id="KW-0812">Transmembrane</keyword>
<protein>
    <submittedName>
        <fullName evidence="2">Uncharacterized protein</fullName>
    </submittedName>
</protein>
<keyword evidence="1" id="KW-1133">Transmembrane helix</keyword>
<evidence type="ECO:0000313" key="2">
    <source>
        <dbReference type="EMBL" id="PBJ96331.1"/>
    </source>
</evidence>
<comment type="caution">
    <text evidence="2">The sequence shown here is derived from an EMBL/GenBank/DDBJ whole genome shotgun (WGS) entry which is preliminary data.</text>
</comment>
<evidence type="ECO:0000313" key="3">
    <source>
        <dbReference type="Proteomes" id="UP000218102"/>
    </source>
</evidence>
<accession>A0A2A3M964</accession>
<reference evidence="2 3" key="1">
    <citation type="submission" date="2017-09" db="EMBL/GenBank/DDBJ databases">
        <authorList>
            <person name="Ehlers B."/>
            <person name="Leendertz F.H."/>
        </authorList>
    </citation>
    <scope>NUCLEOTIDE SEQUENCE [LARGE SCALE GENOMIC DNA]</scope>
    <source>
        <strain evidence="2 3">DJ-1</strain>
    </source>
</reference>
<gene>
    <name evidence="2" type="ORF">CMV24_06285</name>
</gene>
<proteinExistence type="predicted"/>
<sequence length="63" mass="7168">MKGQRKVVWLQVLLSMLGIALGAALHGWGIVGFWGMITIMMIPNVVFMVMQVYAERYKQDIAR</sequence>
<organism evidence="2 3">
    <name type="scientific">Pseudomonas plecoglossicida</name>
    <dbReference type="NCBI Taxonomy" id="70775"/>
    <lineage>
        <taxon>Bacteria</taxon>
        <taxon>Pseudomonadati</taxon>
        <taxon>Pseudomonadota</taxon>
        <taxon>Gammaproteobacteria</taxon>
        <taxon>Pseudomonadales</taxon>
        <taxon>Pseudomonadaceae</taxon>
        <taxon>Pseudomonas</taxon>
    </lineage>
</organism>
<keyword evidence="1" id="KW-0472">Membrane</keyword>